<name>A0A6B9G9R2_PANCY</name>
<sequence length="442" mass="48472">MIADKYISLGAVLISIASVPVQAVNVLNNNASLITRVPGTSADSKPQQRIFNIDDALLKAENVYSIDMHPEEPLTFSKAQAVQSLTVNFRTQSQIEKVVKATQLRLILPEGVVRQGDIQIRCSQHADCKSDIDNTWTGKEGHQLILLALDLQPGESYSLAVPVTLEKSLPPAFASVEAFIGQSASVQADSPDRIVAPDSVTGTKKAIKVETRVRVHALNAEAQKIKEEKIFTAQVVVEGMESTDKLSLTDGTHSWPMTLQTECHVKAASCFTADLPIPTNPFNFSLTAVVIAQNEEINRTQLVTPLKEDSTGPFDFIMQCEEPAEAASGCTLSWGEETRLAPIPYLADNSWLTLSKIYQHGRIAAGTYQDINDLIKDNGPLMLIYKNVGPSGWRPLQMFENSNKAPELNREQMDTGDKDVQGLITPGDILPRYGTLYFSYSE</sequence>
<dbReference type="Proteomes" id="UP000502005">
    <property type="component" value="Chromosome"/>
</dbReference>
<evidence type="ECO:0000313" key="1">
    <source>
        <dbReference type="EMBL" id="QGY29689.1"/>
    </source>
</evidence>
<accession>A0A6B9G9R2</accession>
<reference evidence="1 2" key="1">
    <citation type="submission" date="2017-11" db="EMBL/GenBank/DDBJ databases">
        <title>Genome sequence of Pantoea cypripedii NE1.</title>
        <authorList>
            <person name="Nascimento F.X."/>
        </authorList>
    </citation>
    <scope>NUCLEOTIDE SEQUENCE [LARGE SCALE GENOMIC DNA]</scope>
    <source>
        <strain evidence="1 2">NE1</strain>
    </source>
</reference>
<organism evidence="1 2">
    <name type="scientific">Pantoea cypripedii</name>
    <name type="common">Pectobacterium cypripedii</name>
    <name type="synonym">Erwinia cypripedii</name>
    <dbReference type="NCBI Taxonomy" id="55209"/>
    <lineage>
        <taxon>Bacteria</taxon>
        <taxon>Pseudomonadati</taxon>
        <taxon>Pseudomonadota</taxon>
        <taxon>Gammaproteobacteria</taxon>
        <taxon>Enterobacterales</taxon>
        <taxon>Erwiniaceae</taxon>
        <taxon>Pantoea</taxon>
    </lineage>
</organism>
<proteinExistence type="predicted"/>
<gene>
    <name evidence="1" type="ORF">CUN67_12410</name>
</gene>
<dbReference type="EMBL" id="CP024768">
    <property type="protein sequence ID" value="QGY29689.1"/>
    <property type="molecule type" value="Genomic_DNA"/>
</dbReference>
<dbReference type="AlphaFoldDB" id="A0A6B9G9R2"/>
<protein>
    <submittedName>
        <fullName evidence="1">Uncharacterized protein</fullName>
    </submittedName>
</protein>
<evidence type="ECO:0000313" key="2">
    <source>
        <dbReference type="Proteomes" id="UP000502005"/>
    </source>
</evidence>